<keyword evidence="9" id="KW-0406">Ion transport</keyword>
<keyword evidence="6" id="KW-0547">Nucleotide-binding</keyword>
<dbReference type="Proteomes" id="UP000243629">
    <property type="component" value="Unassembled WGS sequence"/>
</dbReference>
<comment type="subcellular location">
    <subcellularLocation>
        <location evidence="1">Cell membrane</location>
        <topology evidence="1">Peripheral membrane protein</topology>
    </subcellularLocation>
</comment>
<name>A0A1I4PAV7_9GAMM</name>
<dbReference type="RefSeq" id="WP_093472718.1">
    <property type="nucleotide sequence ID" value="NZ_FOUI01000002.1"/>
</dbReference>
<keyword evidence="3" id="KW-0813">Transport</keyword>
<dbReference type="Pfam" id="PF00005">
    <property type="entry name" value="ABC_tran"/>
    <property type="match status" value="1"/>
</dbReference>
<evidence type="ECO:0000259" key="11">
    <source>
        <dbReference type="PROSITE" id="PS50893"/>
    </source>
</evidence>
<dbReference type="InterPro" id="IPR003593">
    <property type="entry name" value="AAA+_ATPase"/>
</dbReference>
<evidence type="ECO:0000256" key="7">
    <source>
        <dbReference type="ARBA" id="ARBA00022840"/>
    </source>
</evidence>
<dbReference type="InterPro" id="IPR027417">
    <property type="entry name" value="P-loop_NTPase"/>
</dbReference>
<evidence type="ECO:0000256" key="4">
    <source>
        <dbReference type="ARBA" id="ARBA00022475"/>
    </source>
</evidence>
<dbReference type="PANTHER" id="PTHR42771">
    <property type="entry name" value="IRON(3+)-HYDROXAMATE IMPORT ATP-BINDING PROTEIN FHUC"/>
    <property type="match status" value="1"/>
</dbReference>
<comment type="similarity">
    <text evidence="2">Belongs to the ABC transporter superfamily.</text>
</comment>
<dbReference type="SUPFAM" id="SSF52540">
    <property type="entry name" value="P-loop containing nucleoside triphosphate hydrolases"/>
    <property type="match status" value="1"/>
</dbReference>
<dbReference type="GO" id="GO:0006826">
    <property type="term" value="P:iron ion transport"/>
    <property type="evidence" value="ECO:0007669"/>
    <property type="project" value="UniProtKB-KW"/>
</dbReference>
<dbReference type="AlphaFoldDB" id="A0A1I4PAV7"/>
<keyword evidence="8" id="KW-0408">Iron</keyword>
<keyword evidence="7 12" id="KW-0067">ATP-binding</keyword>
<keyword evidence="13" id="KW-1185">Reference proteome</keyword>
<dbReference type="FunFam" id="3.40.50.300:FF:000134">
    <property type="entry name" value="Iron-enterobactin ABC transporter ATP-binding protein"/>
    <property type="match status" value="1"/>
</dbReference>
<proteinExistence type="inferred from homology"/>
<evidence type="ECO:0000256" key="6">
    <source>
        <dbReference type="ARBA" id="ARBA00022741"/>
    </source>
</evidence>
<evidence type="ECO:0000313" key="12">
    <source>
        <dbReference type="EMBL" id="SFM24928.1"/>
    </source>
</evidence>
<keyword evidence="5" id="KW-0410">Iron transport</keyword>
<evidence type="ECO:0000313" key="13">
    <source>
        <dbReference type="Proteomes" id="UP000243629"/>
    </source>
</evidence>
<keyword evidence="10" id="KW-0472">Membrane</keyword>
<evidence type="ECO:0000256" key="5">
    <source>
        <dbReference type="ARBA" id="ARBA00022496"/>
    </source>
</evidence>
<evidence type="ECO:0000256" key="9">
    <source>
        <dbReference type="ARBA" id="ARBA00023065"/>
    </source>
</evidence>
<evidence type="ECO:0000256" key="10">
    <source>
        <dbReference type="ARBA" id="ARBA00023136"/>
    </source>
</evidence>
<evidence type="ECO:0000256" key="1">
    <source>
        <dbReference type="ARBA" id="ARBA00004202"/>
    </source>
</evidence>
<keyword evidence="4" id="KW-1003">Cell membrane</keyword>
<sequence>MIETHELSKRYGDQLVVDNVSLQIPKGGFTAIIGPNGAGKSTLLSMISRLLPMSAGRVLIDQLDVVRTPGAELARKLSILRQHNQTSMRLSVRDLVAFGRFPHSGGRLTAIDQQQIDAAIDYLRLTPLQHQAIDELSGGQRQRAYVAMVMCQDTDYVLLDEPLNNIDMRHAVEMMQLLRSAADDKGKTVVVVLHDINFASCYADHIIAMQAGKLACQGSPDELIQDAVLRDLYQMDIRVHEIEGRRICTYYR</sequence>
<dbReference type="PANTHER" id="PTHR42771:SF3">
    <property type="entry name" value="PETROBACTIN IMPORT ATP-BINDING PROTEIN YCLP"/>
    <property type="match status" value="1"/>
</dbReference>
<evidence type="ECO:0000256" key="3">
    <source>
        <dbReference type="ARBA" id="ARBA00022448"/>
    </source>
</evidence>
<accession>A0A1I4PAV7</accession>
<dbReference type="GO" id="GO:0005524">
    <property type="term" value="F:ATP binding"/>
    <property type="evidence" value="ECO:0007669"/>
    <property type="project" value="UniProtKB-KW"/>
</dbReference>
<dbReference type="EMBL" id="FOUI01000002">
    <property type="protein sequence ID" value="SFM24928.1"/>
    <property type="molecule type" value="Genomic_DNA"/>
</dbReference>
<dbReference type="Gene3D" id="3.40.50.300">
    <property type="entry name" value="P-loop containing nucleotide triphosphate hydrolases"/>
    <property type="match status" value="1"/>
</dbReference>
<reference evidence="13" key="1">
    <citation type="submission" date="2016-10" db="EMBL/GenBank/DDBJ databases">
        <authorList>
            <person name="Varghese N."/>
            <person name="Submissions S."/>
        </authorList>
    </citation>
    <scope>NUCLEOTIDE SEQUENCE [LARGE SCALE GENOMIC DNA]</scope>
    <source>
        <strain evidence="13">DSM 24213</strain>
    </source>
</reference>
<dbReference type="SMART" id="SM00382">
    <property type="entry name" value="AAA"/>
    <property type="match status" value="1"/>
</dbReference>
<dbReference type="GO" id="GO:0005886">
    <property type="term" value="C:plasma membrane"/>
    <property type="evidence" value="ECO:0007669"/>
    <property type="project" value="UniProtKB-SubCell"/>
</dbReference>
<gene>
    <name evidence="12" type="ORF">SAMN05216217_102219</name>
</gene>
<evidence type="ECO:0000256" key="8">
    <source>
        <dbReference type="ARBA" id="ARBA00023004"/>
    </source>
</evidence>
<dbReference type="STRING" id="1720063.SAMN05216217_102219"/>
<organism evidence="12 13">
    <name type="scientific">Halopseudomonas yangmingensis</name>
    <dbReference type="NCBI Taxonomy" id="1720063"/>
    <lineage>
        <taxon>Bacteria</taxon>
        <taxon>Pseudomonadati</taxon>
        <taxon>Pseudomonadota</taxon>
        <taxon>Gammaproteobacteria</taxon>
        <taxon>Pseudomonadales</taxon>
        <taxon>Pseudomonadaceae</taxon>
        <taxon>Halopseudomonas</taxon>
    </lineage>
</organism>
<dbReference type="GO" id="GO:0016887">
    <property type="term" value="F:ATP hydrolysis activity"/>
    <property type="evidence" value="ECO:0007669"/>
    <property type="project" value="InterPro"/>
</dbReference>
<dbReference type="OrthoDB" id="5292475at2"/>
<feature type="domain" description="ABC transporter" evidence="11">
    <location>
        <begin position="2"/>
        <end position="236"/>
    </location>
</feature>
<dbReference type="InterPro" id="IPR051535">
    <property type="entry name" value="Siderophore_ABC-ATPase"/>
</dbReference>
<dbReference type="PROSITE" id="PS50893">
    <property type="entry name" value="ABC_TRANSPORTER_2"/>
    <property type="match status" value="1"/>
</dbReference>
<dbReference type="CDD" id="cd03214">
    <property type="entry name" value="ABC_Iron-Siderophores_B12_Hemin"/>
    <property type="match status" value="1"/>
</dbReference>
<dbReference type="InterPro" id="IPR003439">
    <property type="entry name" value="ABC_transporter-like_ATP-bd"/>
</dbReference>
<evidence type="ECO:0000256" key="2">
    <source>
        <dbReference type="ARBA" id="ARBA00005417"/>
    </source>
</evidence>
<protein>
    <submittedName>
        <fullName evidence="12">Iron complex transport system ATP-binding protein</fullName>
    </submittedName>
</protein>